<protein>
    <recommendedName>
        <fullName evidence="4">CBS domain-containing protein</fullName>
    </recommendedName>
</protein>
<dbReference type="SMART" id="SM01091">
    <property type="entry name" value="CorC_HlyC"/>
    <property type="match status" value="1"/>
</dbReference>
<evidence type="ECO:0000313" key="6">
    <source>
        <dbReference type="Proteomes" id="UP000050509"/>
    </source>
</evidence>
<dbReference type="InterPro" id="IPR046342">
    <property type="entry name" value="CBS_dom_sf"/>
</dbReference>
<comment type="caution">
    <text evidence="5">The sequence shown here is derived from an EMBL/GenBank/DDBJ whole genome shotgun (WGS) entry which is preliminary data.</text>
</comment>
<dbReference type="SUPFAM" id="SSF54631">
    <property type="entry name" value="CBS-domain pair"/>
    <property type="match status" value="1"/>
</dbReference>
<dbReference type="Gene3D" id="3.30.465.10">
    <property type="match status" value="1"/>
</dbReference>
<organism evidence="5 6">
    <name type="scientific">Kouleothrix aurantiaca</name>
    <dbReference type="NCBI Taxonomy" id="186479"/>
    <lineage>
        <taxon>Bacteria</taxon>
        <taxon>Bacillati</taxon>
        <taxon>Chloroflexota</taxon>
        <taxon>Chloroflexia</taxon>
        <taxon>Chloroflexales</taxon>
        <taxon>Roseiflexineae</taxon>
        <taxon>Roseiflexaceae</taxon>
        <taxon>Kouleothrix</taxon>
    </lineage>
</organism>
<evidence type="ECO:0000256" key="2">
    <source>
        <dbReference type="ARBA" id="ARBA00023122"/>
    </source>
</evidence>
<keyword evidence="6" id="KW-1185">Reference proteome</keyword>
<dbReference type="GO" id="GO:0050660">
    <property type="term" value="F:flavin adenine dinucleotide binding"/>
    <property type="evidence" value="ECO:0007669"/>
    <property type="project" value="InterPro"/>
</dbReference>
<dbReference type="EMBL" id="LJCR01002673">
    <property type="protein sequence ID" value="KPV48416.1"/>
    <property type="molecule type" value="Genomic_DNA"/>
</dbReference>
<dbReference type="InterPro" id="IPR036318">
    <property type="entry name" value="FAD-bd_PCMH-like_sf"/>
</dbReference>
<evidence type="ECO:0000313" key="5">
    <source>
        <dbReference type="EMBL" id="KPV48416.1"/>
    </source>
</evidence>
<dbReference type="PROSITE" id="PS51371">
    <property type="entry name" value="CBS"/>
    <property type="match status" value="1"/>
</dbReference>
<accession>A0A0P9EVN5</accession>
<dbReference type="Pfam" id="PF00571">
    <property type="entry name" value="CBS"/>
    <property type="match status" value="1"/>
</dbReference>
<name>A0A0P9EVN5_9CHLR</name>
<dbReference type="PANTHER" id="PTHR22777">
    <property type="entry name" value="HEMOLYSIN-RELATED"/>
    <property type="match status" value="1"/>
</dbReference>
<dbReference type="Pfam" id="PF03471">
    <property type="entry name" value="CorC_HlyC"/>
    <property type="match status" value="1"/>
</dbReference>
<dbReference type="Gene3D" id="3.90.1280.20">
    <property type="match status" value="1"/>
</dbReference>
<dbReference type="InterPro" id="IPR005170">
    <property type="entry name" value="Transptr-assoc_dom"/>
</dbReference>
<evidence type="ECO:0000256" key="3">
    <source>
        <dbReference type="PROSITE-ProRule" id="PRU00703"/>
    </source>
</evidence>
<dbReference type="InterPro" id="IPR000644">
    <property type="entry name" value="CBS_dom"/>
</dbReference>
<dbReference type="Proteomes" id="UP000050509">
    <property type="component" value="Unassembled WGS sequence"/>
</dbReference>
<dbReference type="PANTHER" id="PTHR22777:SF17">
    <property type="entry name" value="UPF0053 PROTEIN SLL0260"/>
    <property type="match status" value="1"/>
</dbReference>
<sequence length="145" mass="16244">LLRPAFFTPESKRIGDLLQELRAKHIRMAILIDEYGGMAGVVTMEDLVEEIVGELDDELEHDEDALKTIDERTTVVEGQTRVEDVNEELNLSIPAGDYETLAGFLLAQLGRLPNTGDSLIYEGVRLTVLEMQGPRIRQIEVKRAP</sequence>
<evidence type="ECO:0000256" key="1">
    <source>
        <dbReference type="ARBA" id="ARBA00022737"/>
    </source>
</evidence>
<keyword evidence="2 3" id="KW-0129">CBS domain</keyword>
<feature type="non-terminal residue" evidence="5">
    <location>
        <position position="1"/>
    </location>
</feature>
<evidence type="ECO:0000259" key="4">
    <source>
        <dbReference type="PROSITE" id="PS51371"/>
    </source>
</evidence>
<dbReference type="SUPFAM" id="SSF56176">
    <property type="entry name" value="FAD-binding/transporter-associated domain-like"/>
    <property type="match status" value="1"/>
</dbReference>
<dbReference type="InterPro" id="IPR016169">
    <property type="entry name" value="FAD-bd_PCMH_sub2"/>
</dbReference>
<gene>
    <name evidence="5" type="ORF">SE17_38205</name>
</gene>
<reference evidence="5 6" key="1">
    <citation type="submission" date="2015-09" db="EMBL/GenBank/DDBJ databases">
        <title>Draft genome sequence of Kouleothrix aurantiaca JCM 19913.</title>
        <authorList>
            <person name="Hemp J."/>
        </authorList>
    </citation>
    <scope>NUCLEOTIDE SEQUENCE [LARGE SCALE GENOMIC DNA]</scope>
    <source>
        <strain evidence="5 6">COM-B</strain>
    </source>
</reference>
<keyword evidence="1" id="KW-0677">Repeat</keyword>
<dbReference type="AlphaFoldDB" id="A0A0P9EVN5"/>
<proteinExistence type="predicted"/>
<feature type="domain" description="CBS" evidence="4">
    <location>
        <begin position="1"/>
        <end position="58"/>
    </location>
</feature>